<name>A0ABP1WQ98_9FIRM</name>
<feature type="region of interest" description="Disordered" evidence="1">
    <location>
        <begin position="151"/>
        <end position="173"/>
    </location>
</feature>
<feature type="region of interest" description="Disordered" evidence="1">
    <location>
        <begin position="235"/>
        <end position="256"/>
    </location>
</feature>
<organism evidence="2 3">
    <name type="scientific">Ruminococcus bicirculans</name>
    <name type="common">ex Wegman et al. 2014</name>
    <dbReference type="NCBI Taxonomy" id="1160721"/>
    <lineage>
        <taxon>Bacteria</taxon>
        <taxon>Bacillati</taxon>
        <taxon>Bacillota</taxon>
        <taxon>Clostridia</taxon>
        <taxon>Eubacteriales</taxon>
        <taxon>Oscillospiraceae</taxon>
        <taxon>Ruminococcus</taxon>
    </lineage>
</organism>
<dbReference type="Proteomes" id="UP000027600">
    <property type="component" value="Chromosome II"/>
</dbReference>
<dbReference type="EMBL" id="HF545617">
    <property type="protein sequence ID" value="CCO06240.1"/>
    <property type="molecule type" value="Genomic_DNA"/>
</dbReference>
<feature type="compositionally biased region" description="Basic and acidic residues" evidence="1">
    <location>
        <begin position="151"/>
        <end position="169"/>
    </location>
</feature>
<proteinExistence type="predicted"/>
<keyword evidence="3" id="KW-1185">Reference proteome</keyword>
<protein>
    <submittedName>
        <fullName evidence="2">Phage replication initiation protein</fullName>
    </submittedName>
</protein>
<evidence type="ECO:0000313" key="3">
    <source>
        <dbReference type="Proteomes" id="UP000027600"/>
    </source>
</evidence>
<dbReference type="RefSeq" id="WP_041337495.1">
    <property type="nucleotide sequence ID" value="NZ_HF545617.1"/>
</dbReference>
<gene>
    <name evidence="2" type="ORF">RBI_II00484</name>
</gene>
<sequence length="256" mass="29754">MAEKRMFAKIIIDSDLFLDMPLSTQALYFHLSMRADDEGFMNNPKKIQRAIGCTDDDMKLLIAKSYIIPFKSGVIVIKHWLIHNTLRKDRMTLTTYTNEKSMLRAEDNGAYSMIDNQLSTNCQPLDNQASTNCPHRLDKISIDKNRLDENIEEKERTTPKNKKNVKDNKNNNAEAVTLTEKEYDKLMSEHSKPFVDKCIEILNNYKLSKGVKYKSDYHAIRSWVIGEVQKRYPQLASQPSEQQDPEDLFKNPWTDI</sequence>
<evidence type="ECO:0000313" key="2">
    <source>
        <dbReference type="EMBL" id="CCO06240.1"/>
    </source>
</evidence>
<evidence type="ECO:0000256" key="1">
    <source>
        <dbReference type="SAM" id="MobiDB-lite"/>
    </source>
</evidence>
<reference evidence="2 3" key="1">
    <citation type="journal article" date="2014" name="Int. J. Syst. Evol. Microbiol.">
        <title>Complete genome of a new Firmicutes species belonging to the dominant human colonic microbiota ('Ruminococcus bicirculans') reveals two chromosomes and a selective capacity to utilize plant glucans.</title>
        <authorList>
            <consortium name="NISC Comparative Sequencing Program"/>
            <person name="Wegmann U."/>
            <person name="Louis P."/>
            <person name="Goesmann A."/>
            <person name="Henrissat B."/>
            <person name="Duncan S.H."/>
            <person name="Flint H.J."/>
        </authorList>
    </citation>
    <scope>NUCLEOTIDE SEQUENCE [LARGE SCALE GENOMIC DNA]</scope>
    <source>
        <strain evidence="2 3">80/3</strain>
    </source>
</reference>
<accession>A0ABP1WQ98</accession>